<proteinExistence type="predicted"/>
<dbReference type="AlphaFoldDB" id="A0A8J3MPJ3"/>
<sequence>MILYIDGKSHSNESDILGAIKNLPSPFLDVITDFDDKIYTIFFQEKTELMIKKPIT</sequence>
<accession>A0A8J3MPJ3</accession>
<protein>
    <submittedName>
        <fullName evidence="1">Uncharacterized protein</fullName>
    </submittedName>
</protein>
<gene>
    <name evidence="1" type="ORF">sL5_11010</name>
</gene>
<comment type="caution">
    <text evidence="1">The sequence shown here is derived from an EMBL/GenBank/DDBJ whole genome shotgun (WGS) entry which is preliminary data.</text>
</comment>
<evidence type="ECO:0000313" key="2">
    <source>
        <dbReference type="Proteomes" id="UP000637906"/>
    </source>
</evidence>
<reference evidence="1 2" key="1">
    <citation type="journal article" date="2021" name="Microb. Ecol.">
        <title>Candidatus Mesenet longicola: Novel Endosymbionts of Brontispa longissima that Induce Cytoplasmic Incompatibility.</title>
        <authorList>
            <person name="Takano S."/>
            <person name="Gotoh Y."/>
            <person name="Hayashi T."/>
        </authorList>
    </citation>
    <scope>NUCLEOTIDE SEQUENCE [LARGE SCALE GENOMIC DNA]</scope>
    <source>
        <strain evidence="1">L5</strain>
    </source>
</reference>
<organism evidence="1 2">
    <name type="scientific">Candidatus Mesenet longicola</name>
    <dbReference type="NCBI Taxonomy" id="1892558"/>
    <lineage>
        <taxon>Bacteria</taxon>
        <taxon>Pseudomonadati</taxon>
        <taxon>Pseudomonadota</taxon>
        <taxon>Alphaproteobacteria</taxon>
        <taxon>Rickettsiales</taxon>
        <taxon>Anaplasmataceae</taxon>
        <taxon>Candidatus Mesenet</taxon>
    </lineage>
</organism>
<name>A0A8J3MPJ3_9RICK</name>
<evidence type="ECO:0000313" key="1">
    <source>
        <dbReference type="EMBL" id="GHM60108.1"/>
    </source>
</evidence>
<dbReference type="EMBL" id="BNGU01000078">
    <property type="protein sequence ID" value="GHM60108.1"/>
    <property type="molecule type" value="Genomic_DNA"/>
</dbReference>
<dbReference type="Proteomes" id="UP000637906">
    <property type="component" value="Unassembled WGS sequence"/>
</dbReference>
<keyword evidence="2" id="KW-1185">Reference proteome</keyword>